<geneLocation type="mitochondrion" evidence="1"/>
<comment type="caution">
    <text evidence="1">The sequence shown here is derived from an EMBL/GenBank/DDBJ whole genome shotgun (WGS) entry which is preliminary data.</text>
</comment>
<dbReference type="EMBL" id="LKAM01000004">
    <property type="protein sequence ID" value="KUM48827.1"/>
    <property type="molecule type" value="Genomic_DNA"/>
</dbReference>
<organism evidence="1">
    <name type="scientific">Picea glauca</name>
    <name type="common">White spruce</name>
    <name type="synonym">Pinus glauca</name>
    <dbReference type="NCBI Taxonomy" id="3330"/>
    <lineage>
        <taxon>Eukaryota</taxon>
        <taxon>Viridiplantae</taxon>
        <taxon>Streptophyta</taxon>
        <taxon>Embryophyta</taxon>
        <taxon>Tracheophyta</taxon>
        <taxon>Spermatophyta</taxon>
        <taxon>Pinopsida</taxon>
        <taxon>Pinidae</taxon>
        <taxon>Conifers I</taxon>
        <taxon>Pinales</taxon>
        <taxon>Pinaceae</taxon>
        <taxon>Picea</taxon>
    </lineage>
</organism>
<evidence type="ECO:0000313" key="1">
    <source>
        <dbReference type="EMBL" id="KUM48827.1"/>
    </source>
</evidence>
<reference evidence="1" key="1">
    <citation type="journal article" date="2015" name="Genome Biol. Evol.">
        <title>Organellar Genomes of White Spruce (Picea glauca): Assembly and Annotation.</title>
        <authorList>
            <person name="Jackman S.D."/>
            <person name="Warren R.L."/>
            <person name="Gibb E.A."/>
            <person name="Vandervalk B.P."/>
            <person name="Mohamadi H."/>
            <person name="Chu J."/>
            <person name="Raymond A."/>
            <person name="Pleasance S."/>
            <person name="Coope R."/>
            <person name="Wildung M.R."/>
            <person name="Ritland C.E."/>
            <person name="Bousquet J."/>
            <person name="Jones S.J."/>
            <person name="Bohlmann J."/>
            <person name="Birol I."/>
        </authorList>
    </citation>
    <scope>NUCLEOTIDE SEQUENCE [LARGE SCALE GENOMIC DNA]</scope>
    <source>
        <tissue evidence="1">Flushing bud</tissue>
    </source>
</reference>
<keyword evidence="1" id="KW-0496">Mitochondrion</keyword>
<dbReference type="AlphaFoldDB" id="A0A101M0S9"/>
<accession>A0A101M0S9</accession>
<proteinExistence type="predicted"/>
<name>A0A101M0S9_PICGL</name>
<gene>
    <name evidence="1" type="ORF">ABT39_MTgene4163</name>
</gene>
<sequence>MPDLKLYQKAPPFPHLGGPCYDLCHVQGFICYSLFAPATFHPCTPGKSLTGHWSLYVPLRLS</sequence>
<protein>
    <submittedName>
        <fullName evidence="1">Uncharacterized protein</fullName>
    </submittedName>
</protein>